<reference evidence="1 2" key="1">
    <citation type="submission" date="2018-02" db="EMBL/GenBank/DDBJ databases">
        <title>The genomes of Aspergillus section Nigri reveals drivers in fungal speciation.</title>
        <authorList>
            <consortium name="DOE Joint Genome Institute"/>
            <person name="Vesth T.C."/>
            <person name="Nybo J."/>
            <person name="Theobald S."/>
            <person name="Brandl J."/>
            <person name="Frisvad J.C."/>
            <person name="Nielsen K.F."/>
            <person name="Lyhne E.K."/>
            <person name="Kogle M.E."/>
            <person name="Kuo A."/>
            <person name="Riley R."/>
            <person name="Clum A."/>
            <person name="Nolan M."/>
            <person name="Lipzen A."/>
            <person name="Salamov A."/>
            <person name="Henrissat B."/>
            <person name="Wiebenga A."/>
            <person name="De vries R.P."/>
            <person name="Grigoriev I.V."/>
            <person name="Mortensen U.H."/>
            <person name="Andersen M.R."/>
            <person name="Baker S.E."/>
        </authorList>
    </citation>
    <scope>NUCLEOTIDE SEQUENCE [LARGE SCALE GENOMIC DNA]</scope>
    <source>
        <strain evidence="1 2">CBS 114.51</strain>
    </source>
</reference>
<proteinExistence type="predicted"/>
<evidence type="ECO:0000313" key="2">
    <source>
        <dbReference type="Proteomes" id="UP000249497"/>
    </source>
</evidence>
<accession>A0A8T8X0U3</accession>
<gene>
    <name evidence="1" type="ORF">BO86DRAFT_399592</name>
</gene>
<dbReference type="GeneID" id="37177334"/>
<dbReference type="Proteomes" id="UP000249497">
    <property type="component" value="Unassembled WGS sequence"/>
</dbReference>
<protein>
    <submittedName>
        <fullName evidence="1">Uncharacterized protein</fullName>
    </submittedName>
</protein>
<dbReference type="AlphaFoldDB" id="A0A8T8X0U3"/>
<name>A0A8T8X0U3_ASPJA</name>
<evidence type="ECO:0000313" key="1">
    <source>
        <dbReference type="EMBL" id="RAH81756.1"/>
    </source>
</evidence>
<dbReference type="EMBL" id="KZ824793">
    <property type="protein sequence ID" value="RAH81756.1"/>
    <property type="molecule type" value="Genomic_DNA"/>
</dbReference>
<organism evidence="1 2">
    <name type="scientific">Aspergillus japonicus CBS 114.51</name>
    <dbReference type="NCBI Taxonomy" id="1448312"/>
    <lineage>
        <taxon>Eukaryota</taxon>
        <taxon>Fungi</taxon>
        <taxon>Dikarya</taxon>
        <taxon>Ascomycota</taxon>
        <taxon>Pezizomycotina</taxon>
        <taxon>Eurotiomycetes</taxon>
        <taxon>Eurotiomycetidae</taxon>
        <taxon>Eurotiales</taxon>
        <taxon>Aspergillaceae</taxon>
        <taxon>Aspergillus</taxon>
        <taxon>Aspergillus subgen. Circumdati</taxon>
    </lineage>
</organism>
<keyword evidence="2" id="KW-1185">Reference proteome</keyword>
<dbReference type="RefSeq" id="XP_025527650.1">
    <property type="nucleotide sequence ID" value="XM_025673642.1"/>
</dbReference>
<dbReference type="OrthoDB" id="10541443at2759"/>
<sequence length="121" mass="13933">MFIVPGTNGQWRSTDCSKQLTQFGEVEFAAAYTDMRCGVFIELKDPRPLTQDWATAVQILQDQWQSFCKRPEYRDQLLFGVLGTEDICRFEFGKVKDDDVEALNAFGLKFQIGLETYRFGV</sequence>